<dbReference type="InterPro" id="IPR001878">
    <property type="entry name" value="Znf_CCHC"/>
</dbReference>
<dbReference type="EMBL" id="JAWDJR010000001">
    <property type="protein sequence ID" value="KAK9981501.1"/>
    <property type="molecule type" value="Genomic_DNA"/>
</dbReference>
<keyword evidence="1" id="KW-0479">Metal-binding</keyword>
<dbReference type="PROSITE" id="PS50053">
    <property type="entry name" value="UBIQUITIN_2"/>
    <property type="match status" value="1"/>
</dbReference>
<name>A0AAW2B6B4_CULAL</name>
<evidence type="ECO:0000259" key="3">
    <source>
        <dbReference type="PROSITE" id="PS50158"/>
    </source>
</evidence>
<proteinExistence type="predicted"/>
<sequence length="451" mass="51335">MDLKALAESVRERLWLLQLDQLKEVCDCNKISLKNAPTKCALIKRVTESIDAVIECEEEDEAKHFLLSMLMFMETQGEREDDENDSGSNKNATDISRAEKYTVIEKDLQQSHFKLHTQSRTTKMRNKMVKIKGKEDEEQNRSLEQQPFTYLAPEVTVRRDFKVCGQIGEYFSTEHVQKKFLRSIGTGLISDNIKFQFRPYLDDSNISGEMLINKMNEAAGDEIERLNKLKKNTASKVAKVHKLCPEMQAHPCRQDEMTAKVLVQEQSSDTVRRKNRETKGCRECQERGEEDRCEHCFKCGVVGHAARGCRVPKNPAEGRRDPQYFNPQPAACGPRQCVKGDPKDTVPVPYHELLEKSTHTVLRVQRPVSPGPERFPVNIFNGSKGVKVPVTVRSTDTIGKLQQKVLQQRPELGAVPNLVYNGKPVQLHQTLQELQVKPGATFITYQKCHGD</sequence>
<evidence type="ECO:0008006" key="6">
    <source>
        <dbReference type="Google" id="ProtNLM"/>
    </source>
</evidence>
<dbReference type="GO" id="GO:0008270">
    <property type="term" value="F:zinc ion binding"/>
    <property type="evidence" value="ECO:0007669"/>
    <property type="project" value="UniProtKB-KW"/>
</dbReference>
<dbReference type="InterPro" id="IPR000626">
    <property type="entry name" value="Ubiquitin-like_dom"/>
</dbReference>
<dbReference type="SUPFAM" id="SSF54236">
    <property type="entry name" value="Ubiquitin-like"/>
    <property type="match status" value="1"/>
</dbReference>
<keyword evidence="1" id="KW-0863">Zinc-finger</keyword>
<dbReference type="PROSITE" id="PS50158">
    <property type="entry name" value="ZF_CCHC"/>
    <property type="match status" value="1"/>
</dbReference>
<feature type="domain" description="CCHC-type" evidence="3">
    <location>
        <begin position="296"/>
        <end position="310"/>
    </location>
</feature>
<feature type="domain" description="Ubiquitin-like" evidence="2">
    <location>
        <begin position="377"/>
        <end position="451"/>
    </location>
</feature>
<comment type="caution">
    <text evidence="4">The sequence shown here is derived from an EMBL/GenBank/DDBJ whole genome shotgun (WGS) entry which is preliminary data.</text>
</comment>
<keyword evidence="5" id="KW-1185">Reference proteome</keyword>
<dbReference type="GO" id="GO:0003676">
    <property type="term" value="F:nucleic acid binding"/>
    <property type="evidence" value="ECO:0007669"/>
    <property type="project" value="InterPro"/>
</dbReference>
<evidence type="ECO:0000313" key="5">
    <source>
        <dbReference type="Proteomes" id="UP001479290"/>
    </source>
</evidence>
<accession>A0AAW2B6B4</accession>
<dbReference type="CDD" id="cd17039">
    <property type="entry name" value="Ubl_ubiquitin_like"/>
    <property type="match status" value="1"/>
</dbReference>
<gene>
    <name evidence="4" type="ORF">ABG768_001031</name>
</gene>
<dbReference type="Proteomes" id="UP001479290">
    <property type="component" value="Unassembled WGS sequence"/>
</dbReference>
<dbReference type="InterPro" id="IPR029071">
    <property type="entry name" value="Ubiquitin-like_domsf"/>
</dbReference>
<keyword evidence="1" id="KW-0862">Zinc</keyword>
<evidence type="ECO:0000259" key="2">
    <source>
        <dbReference type="PROSITE" id="PS50053"/>
    </source>
</evidence>
<evidence type="ECO:0000256" key="1">
    <source>
        <dbReference type="PROSITE-ProRule" id="PRU00047"/>
    </source>
</evidence>
<dbReference type="Pfam" id="PF00240">
    <property type="entry name" value="ubiquitin"/>
    <property type="match status" value="1"/>
</dbReference>
<reference evidence="4 5" key="1">
    <citation type="submission" date="2024-05" db="EMBL/GenBank/DDBJ databases">
        <title>A high-quality chromosomal-level genome assembly of Topmouth culter (Culter alburnus).</title>
        <authorList>
            <person name="Zhao H."/>
        </authorList>
    </citation>
    <scope>NUCLEOTIDE SEQUENCE [LARGE SCALE GENOMIC DNA]</scope>
    <source>
        <strain evidence="4">CATC2023</strain>
        <tissue evidence="4">Muscle</tissue>
    </source>
</reference>
<protein>
    <recommendedName>
        <fullName evidence="6">CCHC-type domain-containing protein</fullName>
    </recommendedName>
</protein>
<dbReference type="AlphaFoldDB" id="A0AAW2B6B4"/>
<organism evidence="4 5">
    <name type="scientific">Culter alburnus</name>
    <name type="common">Topmouth culter</name>
    <dbReference type="NCBI Taxonomy" id="194366"/>
    <lineage>
        <taxon>Eukaryota</taxon>
        <taxon>Metazoa</taxon>
        <taxon>Chordata</taxon>
        <taxon>Craniata</taxon>
        <taxon>Vertebrata</taxon>
        <taxon>Euteleostomi</taxon>
        <taxon>Actinopterygii</taxon>
        <taxon>Neopterygii</taxon>
        <taxon>Teleostei</taxon>
        <taxon>Ostariophysi</taxon>
        <taxon>Cypriniformes</taxon>
        <taxon>Xenocyprididae</taxon>
        <taxon>Xenocypridinae</taxon>
        <taxon>Culter</taxon>
    </lineage>
</organism>
<evidence type="ECO:0000313" key="4">
    <source>
        <dbReference type="EMBL" id="KAK9981501.1"/>
    </source>
</evidence>